<dbReference type="RefSeq" id="WP_092454182.1">
    <property type="nucleotide sequence ID" value="NZ_FOJI01000008.1"/>
</dbReference>
<comment type="caution">
    <text evidence="10">Lacks conserved residue(s) required for the propagation of feature annotation.</text>
</comment>
<keyword evidence="6 10" id="KW-0249">Electron transport</keyword>
<dbReference type="PROSITE" id="PS51656">
    <property type="entry name" value="4FE4S"/>
    <property type="match status" value="1"/>
</dbReference>
<comment type="subunit">
    <text evidence="10">The complex is composed of six subunits: RnfA, RnfB, RnfC, RnfD, RnfE and RnfG.</text>
</comment>
<keyword evidence="9 10" id="KW-0472">Membrane</keyword>
<dbReference type="GO" id="GO:0051539">
    <property type="term" value="F:4 iron, 4 sulfur cluster binding"/>
    <property type="evidence" value="ECO:0007669"/>
    <property type="project" value="UniProtKB-UniRule"/>
</dbReference>
<dbReference type="InterPro" id="IPR050395">
    <property type="entry name" value="4Fe4S_Ferredoxin_RnfB"/>
</dbReference>
<comment type="subcellular location">
    <subcellularLocation>
        <location evidence="10">Cell membrane</location>
    </subcellularLocation>
</comment>
<dbReference type="GO" id="GO:0046872">
    <property type="term" value="F:metal ion binding"/>
    <property type="evidence" value="ECO:0007669"/>
    <property type="project" value="UniProtKB-KW"/>
</dbReference>
<reference evidence="14 15" key="1">
    <citation type="submission" date="2016-10" db="EMBL/GenBank/DDBJ databases">
        <authorList>
            <person name="de Groot N.N."/>
        </authorList>
    </citation>
    <scope>NUCLEOTIDE SEQUENCE [LARGE SCALE GENOMIC DNA]</scope>
    <source>
        <strain evidence="14 15">DSM 9179</strain>
    </source>
</reference>
<evidence type="ECO:0000256" key="7">
    <source>
        <dbReference type="ARBA" id="ARBA00023004"/>
    </source>
</evidence>
<dbReference type="Gene3D" id="1.10.15.40">
    <property type="entry name" value="Electron transport complex subunit B, putative Fe-S cluster"/>
    <property type="match status" value="1"/>
</dbReference>
<dbReference type="PANTHER" id="PTHR43560:SF1">
    <property type="entry name" value="ION-TRANSLOCATING OXIDOREDUCTASE COMPLEX SUBUNIT B"/>
    <property type="match status" value="1"/>
</dbReference>
<dbReference type="HAMAP" id="MF_00463">
    <property type="entry name" value="RsxB_RnfB"/>
    <property type="match status" value="1"/>
</dbReference>
<gene>
    <name evidence="10" type="primary">rnfB</name>
    <name evidence="14" type="ORF">SAMN05421659_108156</name>
</gene>
<dbReference type="GO" id="GO:0022900">
    <property type="term" value="P:electron transport chain"/>
    <property type="evidence" value="ECO:0007669"/>
    <property type="project" value="UniProtKB-UniRule"/>
</dbReference>
<evidence type="ECO:0000313" key="15">
    <source>
        <dbReference type="Proteomes" id="UP000199701"/>
    </source>
</evidence>
<dbReference type="GO" id="GO:0005886">
    <property type="term" value="C:plasma membrane"/>
    <property type="evidence" value="ECO:0007669"/>
    <property type="project" value="UniProtKB-SubCell"/>
</dbReference>
<evidence type="ECO:0000256" key="11">
    <source>
        <dbReference type="SAM" id="Phobius"/>
    </source>
</evidence>
<evidence type="ECO:0000259" key="13">
    <source>
        <dbReference type="PROSITE" id="PS51656"/>
    </source>
</evidence>
<evidence type="ECO:0000256" key="1">
    <source>
        <dbReference type="ARBA" id="ARBA00022448"/>
    </source>
</evidence>
<keyword evidence="2 10" id="KW-0004">4Fe-4S</keyword>
<feature type="binding site" evidence="10">
    <location>
        <position position="148"/>
    </location>
    <ligand>
        <name>[4Fe-4S] cluster</name>
        <dbReference type="ChEBI" id="CHEBI:49883"/>
        <label>2</label>
    </ligand>
</feature>
<evidence type="ECO:0000313" key="14">
    <source>
        <dbReference type="EMBL" id="SEW28504.1"/>
    </source>
</evidence>
<dbReference type="Pfam" id="PF12838">
    <property type="entry name" value="Fer4_7"/>
    <property type="match status" value="1"/>
</dbReference>
<dbReference type="OrthoDB" id="9789936at2"/>
<comment type="similarity">
    <text evidence="10">Belongs to the 4Fe4S bacterial-type ferredoxin family. RnfB subfamily.</text>
</comment>
<dbReference type="CDD" id="cd10549">
    <property type="entry name" value="MtMvhB_like"/>
    <property type="match status" value="1"/>
</dbReference>
<dbReference type="AlphaFoldDB" id="A0A1I0QN80"/>
<keyword evidence="11" id="KW-0812">Transmembrane</keyword>
<comment type="cofactor">
    <cofactor evidence="10">
        <name>[4Fe-4S] cluster</name>
        <dbReference type="ChEBI" id="CHEBI:49883"/>
    </cofactor>
    <text evidence="10">Binds 3 [4Fe-4S] clusters.</text>
</comment>
<keyword evidence="1 10" id="KW-0813">Transport</keyword>
<organism evidence="14 15">
    <name type="scientific">[Clostridium] fimetarium</name>
    <dbReference type="NCBI Taxonomy" id="99656"/>
    <lineage>
        <taxon>Bacteria</taxon>
        <taxon>Bacillati</taxon>
        <taxon>Bacillota</taxon>
        <taxon>Clostridia</taxon>
        <taxon>Lachnospirales</taxon>
        <taxon>Lachnospiraceae</taxon>
    </lineage>
</organism>
<dbReference type="PANTHER" id="PTHR43560">
    <property type="entry name" value="ION-TRANSLOCATING OXIDOREDUCTASE COMPLEX SUBUNIT B"/>
    <property type="match status" value="1"/>
</dbReference>
<keyword evidence="5 10" id="KW-1278">Translocase</keyword>
<dbReference type="GO" id="GO:0009055">
    <property type="term" value="F:electron transfer activity"/>
    <property type="evidence" value="ECO:0007669"/>
    <property type="project" value="InterPro"/>
</dbReference>
<feature type="binding site" evidence="10">
    <location>
        <position position="138"/>
    </location>
    <ligand>
        <name>[4Fe-4S] cluster</name>
        <dbReference type="ChEBI" id="CHEBI:49883"/>
        <label>2</label>
    </ligand>
</feature>
<feature type="binding site" evidence="10">
    <location>
        <position position="177"/>
    </location>
    <ligand>
        <name>[4Fe-4S] cluster</name>
        <dbReference type="ChEBI" id="CHEBI:49883"/>
        <label>3</label>
    </ligand>
</feature>
<keyword evidence="10" id="KW-1003">Cell membrane</keyword>
<dbReference type="PROSITE" id="PS51379">
    <property type="entry name" value="4FE4S_FER_2"/>
    <property type="match status" value="3"/>
</dbReference>
<name>A0A1I0QN80_9FIRM</name>
<keyword evidence="8 10" id="KW-0411">Iron-sulfur</keyword>
<dbReference type="Pfam" id="PF12837">
    <property type="entry name" value="Fer4_6"/>
    <property type="match status" value="1"/>
</dbReference>
<evidence type="ECO:0000256" key="4">
    <source>
        <dbReference type="ARBA" id="ARBA00022737"/>
    </source>
</evidence>
<dbReference type="EMBL" id="FOJI01000008">
    <property type="protein sequence ID" value="SEW28504.1"/>
    <property type="molecule type" value="Genomic_DNA"/>
</dbReference>
<dbReference type="Gene3D" id="3.30.70.20">
    <property type="match status" value="2"/>
</dbReference>
<dbReference type="InterPro" id="IPR017900">
    <property type="entry name" value="4Fe4S_Fe_S_CS"/>
</dbReference>
<feature type="binding site" evidence="10">
    <location>
        <position position="174"/>
    </location>
    <ligand>
        <name>[4Fe-4S] cluster</name>
        <dbReference type="ChEBI" id="CHEBI:49883"/>
        <label>3</label>
    </ligand>
</feature>
<keyword evidence="15" id="KW-1185">Reference proteome</keyword>
<feature type="binding site" evidence="10">
    <location>
        <position position="52"/>
    </location>
    <ligand>
        <name>[4Fe-4S] cluster</name>
        <dbReference type="ChEBI" id="CHEBI:49883"/>
        <label>1</label>
    </ligand>
</feature>
<keyword evidence="4 10" id="KW-0677">Repeat</keyword>
<feature type="binding site" evidence="10">
    <location>
        <position position="57"/>
    </location>
    <ligand>
        <name>[4Fe-4S] cluster</name>
        <dbReference type="ChEBI" id="CHEBI:49883"/>
        <label>1</label>
    </ligand>
</feature>
<feature type="binding site" evidence="10">
    <location>
        <position position="74"/>
    </location>
    <ligand>
        <name>[4Fe-4S] cluster</name>
        <dbReference type="ChEBI" id="CHEBI:49883"/>
        <label>1</label>
    </ligand>
</feature>
<evidence type="ECO:0000256" key="5">
    <source>
        <dbReference type="ARBA" id="ARBA00022967"/>
    </source>
</evidence>
<feature type="domain" description="4Fe-4S ferredoxin-type" evidence="12">
    <location>
        <begin position="205"/>
        <end position="235"/>
    </location>
</feature>
<feature type="region of interest" description="Hydrophobic" evidence="10">
    <location>
        <begin position="1"/>
        <end position="26"/>
    </location>
</feature>
<feature type="domain" description="4Fe-4S ferredoxin-type" evidence="12">
    <location>
        <begin position="162"/>
        <end position="191"/>
    </location>
</feature>
<proteinExistence type="inferred from homology"/>
<evidence type="ECO:0000256" key="9">
    <source>
        <dbReference type="ARBA" id="ARBA00023136"/>
    </source>
</evidence>
<evidence type="ECO:0000256" key="10">
    <source>
        <dbReference type="HAMAP-Rule" id="MF_00463"/>
    </source>
</evidence>
<dbReference type="EC" id="7.-.-.-" evidence="10"/>
<feature type="binding site" evidence="10">
    <location>
        <position position="152"/>
    </location>
    <ligand>
        <name>[4Fe-4S] cluster</name>
        <dbReference type="ChEBI" id="CHEBI:49883"/>
        <label>3</label>
    </ligand>
</feature>
<feature type="binding site" evidence="10">
    <location>
        <position position="181"/>
    </location>
    <ligand>
        <name>[4Fe-4S] cluster</name>
        <dbReference type="ChEBI" id="CHEBI:49883"/>
        <label>2</label>
    </ligand>
</feature>
<feature type="domain" description="4Fe-4S ferredoxin-type" evidence="12">
    <location>
        <begin position="236"/>
        <end position="264"/>
    </location>
</feature>
<evidence type="ECO:0000256" key="6">
    <source>
        <dbReference type="ARBA" id="ARBA00022982"/>
    </source>
</evidence>
<sequence length="264" mass="27159">MSGIIIAAAVVGGTGIFIGLLLGIAGVKLKVEVDQIELDVRAALPGNNCGGCGLPGCDALAKAISEGRAAVGACPVGGASVAEKIATIMGADVGETTHNIAFVKCAGTCEVTKETYKYTGVEDCTVMPFVPNGGPKTCTYGCMGYGACVKACQFDAIHIINGIAVVDKEACKDCGKCVAICPRHLIEIIPYEAPLAVSCASKDKGKDVLAGCSVGCIACGICVKQCEFDAIHIENNIAHIDYEKCTGCGKCAEKCPKKIIKFQK</sequence>
<protein>
    <recommendedName>
        <fullName evidence="10">Ion-translocating oxidoreductase complex subunit B</fullName>
        <ecNumber evidence="10">7.-.-.-</ecNumber>
    </recommendedName>
    <alternativeName>
        <fullName evidence="10">Rnf electron transport complex subunit B</fullName>
    </alternativeName>
</protein>
<feature type="binding site" evidence="10">
    <location>
        <position position="142"/>
    </location>
    <ligand>
        <name>[4Fe-4S] cluster</name>
        <dbReference type="ChEBI" id="CHEBI:49883"/>
        <label>2</label>
    </ligand>
</feature>
<evidence type="ECO:0000259" key="12">
    <source>
        <dbReference type="PROSITE" id="PS51379"/>
    </source>
</evidence>
<dbReference type="Pfam" id="PF04060">
    <property type="entry name" value="FeS"/>
    <property type="match status" value="1"/>
</dbReference>
<feature type="binding site" evidence="10">
    <location>
        <position position="171"/>
    </location>
    <ligand>
        <name>[4Fe-4S] cluster</name>
        <dbReference type="ChEBI" id="CHEBI:49883"/>
        <label>3</label>
    </ligand>
</feature>
<dbReference type="InterPro" id="IPR017896">
    <property type="entry name" value="4Fe4S_Fe-S-bd"/>
</dbReference>
<dbReference type="PROSITE" id="PS00198">
    <property type="entry name" value="4FE4S_FER_1"/>
    <property type="match status" value="1"/>
</dbReference>
<feature type="domain" description="4Fe-4S" evidence="13">
    <location>
        <begin position="32"/>
        <end position="91"/>
    </location>
</feature>
<dbReference type="STRING" id="99656.SAMN05421659_108156"/>
<comment type="function">
    <text evidence="10">Part of a membrane-bound complex that couples electron transfer with translocation of ions across the membrane.</text>
</comment>
<dbReference type="InterPro" id="IPR010207">
    <property type="entry name" value="Elect_transpt_cplx_RnfB/RsxB"/>
</dbReference>
<accession>A0A1I0QN80</accession>
<keyword evidence="11" id="KW-1133">Transmembrane helix</keyword>
<evidence type="ECO:0000256" key="2">
    <source>
        <dbReference type="ARBA" id="ARBA00022485"/>
    </source>
</evidence>
<dbReference type="InterPro" id="IPR007202">
    <property type="entry name" value="4Fe-4S_dom"/>
</dbReference>
<dbReference type="SUPFAM" id="SSF54862">
    <property type="entry name" value="4Fe-4S ferredoxins"/>
    <property type="match status" value="2"/>
</dbReference>
<feature type="binding site" evidence="10">
    <location>
        <position position="49"/>
    </location>
    <ligand>
        <name>[4Fe-4S] cluster</name>
        <dbReference type="ChEBI" id="CHEBI:49883"/>
        <label>1</label>
    </ligand>
</feature>
<keyword evidence="3 10" id="KW-0479">Metal-binding</keyword>
<keyword evidence="7 10" id="KW-0408">Iron</keyword>
<dbReference type="Proteomes" id="UP000199701">
    <property type="component" value="Unassembled WGS sequence"/>
</dbReference>
<feature type="transmembrane region" description="Helical" evidence="11">
    <location>
        <begin position="6"/>
        <end position="27"/>
    </location>
</feature>
<evidence type="ECO:0000256" key="3">
    <source>
        <dbReference type="ARBA" id="ARBA00022723"/>
    </source>
</evidence>
<evidence type="ECO:0000256" key="8">
    <source>
        <dbReference type="ARBA" id="ARBA00023014"/>
    </source>
</evidence>